<dbReference type="InterPro" id="IPR009006">
    <property type="entry name" value="Ala_racemase/Decarboxylase_C"/>
</dbReference>
<keyword evidence="2 8" id="KW-0210">Decarboxylase</keyword>
<keyword evidence="5 8" id="KW-0456">Lyase</keyword>
<proteinExistence type="predicted"/>
<dbReference type="PRINTS" id="PR01181">
    <property type="entry name" value="DAPDCRBXLASE"/>
</dbReference>
<dbReference type="STRING" id="47839.BN973_00141"/>
<evidence type="ECO:0000313" key="10">
    <source>
        <dbReference type="EMBL" id="CDO85808.1"/>
    </source>
</evidence>
<sequence>MAPFELLPSLRHGLSPHLDRAIWPVSAFVDDLGRLCVGGVAVTEIAADYGTPAYVVDELDFRARIRGYRAALPGVEVVYAGKALLSTAVAEWAAAGGAGVNVCSAGELATALTAGVPPSRIVLHGNARTGGELHEAIDAGVGRIVIDSPNAIALLAAQVRRPQDVLIRVVPAIGAREAGFGFTVADGRAARAVKRILGQPWLNLVGLHCHLGSRIADPRRYGAAIRQLVALMAEVRDRHGVVLSQLDLGGGHAVPYVSGDPELSPRALAEVIEATLGSACADYGYPRPQIVIEPGRAIAARAGVTLYRVIAVKHQPDGRTFVIVDGGMVDNPHEGRRGVKYTAALANRHVPTTTAPVTIVGRQCEAGEEIARDVELPIDIRAGDLLAVACTGAYHYSMGSACNLVGRPPLIAVADGRARPLVRRETIADLLARDCDWSHPTQRAGSVTMVIDRTMGE</sequence>
<feature type="modified residue" description="N6-(pyridoxal phosphate)lysine" evidence="7">
    <location>
        <position position="82"/>
    </location>
</feature>
<evidence type="ECO:0000256" key="3">
    <source>
        <dbReference type="ARBA" id="ARBA00022898"/>
    </source>
</evidence>
<name>A0A024JRF5_9MYCO</name>
<dbReference type="SUPFAM" id="SSF50621">
    <property type="entry name" value="Alanine racemase C-terminal domain-like"/>
    <property type="match status" value="1"/>
</dbReference>
<feature type="domain" description="Orn/DAP/Arg decarboxylase 2 N-terminal" evidence="9">
    <location>
        <begin position="61"/>
        <end position="300"/>
    </location>
</feature>
<dbReference type="InterPro" id="IPR002986">
    <property type="entry name" value="DAP_deCOOHase_LysA"/>
</dbReference>
<gene>
    <name evidence="10" type="ORF">BN973_00141</name>
</gene>
<dbReference type="NCBIfam" id="TIGR01048">
    <property type="entry name" value="lysA"/>
    <property type="match status" value="1"/>
</dbReference>
<protein>
    <recommendedName>
        <fullName evidence="6 8">Diaminopimelate decarboxylase</fullName>
        <ecNumber evidence="6 8">4.1.1.20</ecNumber>
    </recommendedName>
</protein>
<dbReference type="UniPathway" id="UPA00034">
    <property type="reaction ID" value="UER00027"/>
</dbReference>
<dbReference type="Proteomes" id="UP000028880">
    <property type="component" value="Unassembled WGS sequence"/>
</dbReference>
<dbReference type="GO" id="GO:0008836">
    <property type="term" value="F:diaminopimelate decarboxylase activity"/>
    <property type="evidence" value="ECO:0007669"/>
    <property type="project" value="UniProtKB-UniRule"/>
</dbReference>
<dbReference type="eggNOG" id="COG0019">
    <property type="taxonomic scope" value="Bacteria"/>
</dbReference>
<evidence type="ECO:0000256" key="4">
    <source>
        <dbReference type="ARBA" id="ARBA00023154"/>
    </source>
</evidence>
<dbReference type="InterPro" id="IPR000183">
    <property type="entry name" value="Orn/DAP/Arg_de-COase"/>
</dbReference>
<dbReference type="InterPro" id="IPR022653">
    <property type="entry name" value="De-COase2_pyr-phos_BS"/>
</dbReference>
<keyword evidence="3 7" id="KW-0663">Pyridoxal phosphate</keyword>
<dbReference type="OrthoDB" id="9802241at2"/>
<comment type="catalytic activity">
    <reaction evidence="8">
        <text>meso-2,6-diaminopimelate + H(+) = L-lysine + CO2</text>
        <dbReference type="Rhea" id="RHEA:15101"/>
        <dbReference type="ChEBI" id="CHEBI:15378"/>
        <dbReference type="ChEBI" id="CHEBI:16526"/>
        <dbReference type="ChEBI" id="CHEBI:32551"/>
        <dbReference type="ChEBI" id="CHEBI:57791"/>
        <dbReference type="EC" id="4.1.1.20"/>
    </reaction>
</comment>
<dbReference type="HOGENOM" id="CLU_026444_0_1_11"/>
<dbReference type="InterPro" id="IPR022644">
    <property type="entry name" value="De-COase2_N"/>
</dbReference>
<evidence type="ECO:0000256" key="5">
    <source>
        <dbReference type="ARBA" id="ARBA00023239"/>
    </source>
</evidence>
<evidence type="ECO:0000256" key="2">
    <source>
        <dbReference type="ARBA" id="ARBA00022793"/>
    </source>
</evidence>
<reference evidence="10" key="2">
    <citation type="submission" date="2014-04" db="EMBL/GenBank/DDBJ databases">
        <authorList>
            <person name="Urmite Genomes U."/>
        </authorList>
    </citation>
    <scope>NUCLEOTIDE SEQUENCE</scope>
    <source>
        <strain evidence="10">DSM 44626</strain>
    </source>
</reference>
<evidence type="ECO:0000256" key="1">
    <source>
        <dbReference type="ARBA" id="ARBA00001933"/>
    </source>
</evidence>
<evidence type="ECO:0000256" key="7">
    <source>
        <dbReference type="PIRSR" id="PIRSR600183-50"/>
    </source>
</evidence>
<accession>A0A024JRF5</accession>
<dbReference type="GO" id="GO:0009089">
    <property type="term" value="P:lysine biosynthetic process via diaminopimelate"/>
    <property type="evidence" value="ECO:0007669"/>
    <property type="project" value="UniProtKB-UniRule"/>
</dbReference>
<dbReference type="Gene3D" id="3.20.20.10">
    <property type="entry name" value="Alanine racemase"/>
    <property type="match status" value="1"/>
</dbReference>
<comment type="pathway">
    <text evidence="8">Amino-acid biosynthesis; L-lysine biosynthesis via DAP pathway; L-lysine from DL-2,6-diaminopimelate: step 1/1.</text>
</comment>
<dbReference type="FunFam" id="3.20.20.10:FF:000003">
    <property type="entry name" value="Diaminopimelate decarboxylase"/>
    <property type="match status" value="1"/>
</dbReference>
<dbReference type="PRINTS" id="PR01179">
    <property type="entry name" value="ODADCRBXLASE"/>
</dbReference>
<organism evidence="10">
    <name type="scientific">Mycobacterium triplex</name>
    <dbReference type="NCBI Taxonomy" id="47839"/>
    <lineage>
        <taxon>Bacteria</taxon>
        <taxon>Bacillati</taxon>
        <taxon>Actinomycetota</taxon>
        <taxon>Actinomycetes</taxon>
        <taxon>Mycobacteriales</taxon>
        <taxon>Mycobacteriaceae</taxon>
        <taxon>Mycobacterium</taxon>
        <taxon>Mycobacterium simiae complex</taxon>
    </lineage>
</organism>
<comment type="cofactor">
    <cofactor evidence="1 7 8">
        <name>pyridoxal 5'-phosphate</name>
        <dbReference type="ChEBI" id="CHEBI:597326"/>
    </cofactor>
</comment>
<feature type="active site" description="Proton donor" evidence="7">
    <location>
        <position position="364"/>
    </location>
</feature>
<evidence type="ECO:0000256" key="6">
    <source>
        <dbReference type="NCBIfam" id="TIGR01048"/>
    </source>
</evidence>
<dbReference type="SUPFAM" id="SSF51419">
    <property type="entry name" value="PLP-binding barrel"/>
    <property type="match status" value="1"/>
</dbReference>
<evidence type="ECO:0000256" key="8">
    <source>
        <dbReference type="RuleBase" id="RU003738"/>
    </source>
</evidence>
<dbReference type="AlphaFoldDB" id="A0A024JRF5"/>
<reference evidence="10" key="1">
    <citation type="journal article" date="2014" name="Genome Announc.">
        <title>Draft Genome Sequence of Mycobacterium triplex DSM 44626.</title>
        <authorList>
            <person name="Sassi M."/>
            <person name="Croce O."/>
            <person name="Robert C."/>
            <person name="Raoult D."/>
            <person name="Drancourt M."/>
        </authorList>
    </citation>
    <scope>NUCLEOTIDE SEQUENCE [LARGE SCALE GENOMIC DNA]</scope>
    <source>
        <strain evidence="10">DSM 44626</strain>
    </source>
</reference>
<dbReference type="PANTHER" id="PTHR43727:SF2">
    <property type="entry name" value="GROUP IV DECARBOXYLASE"/>
    <property type="match status" value="1"/>
</dbReference>
<dbReference type="PROSITE" id="PS00878">
    <property type="entry name" value="ODR_DC_2_1"/>
    <property type="match status" value="1"/>
</dbReference>
<dbReference type="PANTHER" id="PTHR43727">
    <property type="entry name" value="DIAMINOPIMELATE DECARBOXYLASE"/>
    <property type="match status" value="1"/>
</dbReference>
<dbReference type="Gene3D" id="2.40.37.10">
    <property type="entry name" value="Lyase, Ornithine Decarboxylase, Chain A, domain 1"/>
    <property type="match status" value="1"/>
</dbReference>
<evidence type="ECO:0000259" key="9">
    <source>
        <dbReference type="Pfam" id="PF02784"/>
    </source>
</evidence>
<dbReference type="InterPro" id="IPR029066">
    <property type="entry name" value="PLP-binding_barrel"/>
</dbReference>
<dbReference type="Pfam" id="PF02784">
    <property type="entry name" value="Orn_Arg_deC_N"/>
    <property type="match status" value="1"/>
</dbReference>
<keyword evidence="4 8" id="KW-0457">Lysine biosynthesis</keyword>
<dbReference type="EC" id="4.1.1.20" evidence="6 8"/>
<keyword evidence="4 8" id="KW-0028">Amino-acid biosynthesis</keyword>
<dbReference type="EMBL" id="HG964446">
    <property type="protein sequence ID" value="CDO85808.1"/>
    <property type="molecule type" value="Genomic_DNA"/>
</dbReference>